<dbReference type="PROSITE" id="PS00571">
    <property type="entry name" value="AMIDASES"/>
    <property type="match status" value="1"/>
</dbReference>
<dbReference type="Pfam" id="PF01425">
    <property type="entry name" value="Amidase"/>
    <property type="match status" value="1"/>
</dbReference>
<evidence type="ECO:0000313" key="3">
    <source>
        <dbReference type="EMBL" id="MFB9629197.1"/>
    </source>
</evidence>
<comment type="similarity">
    <text evidence="1">Belongs to the amidase family.</text>
</comment>
<evidence type="ECO:0000313" key="4">
    <source>
        <dbReference type="Proteomes" id="UP001589532"/>
    </source>
</evidence>
<dbReference type="SUPFAM" id="SSF75304">
    <property type="entry name" value="Amidase signature (AS) enzymes"/>
    <property type="match status" value="1"/>
</dbReference>
<dbReference type="InterPro" id="IPR000120">
    <property type="entry name" value="Amidase"/>
</dbReference>
<evidence type="ECO:0000259" key="2">
    <source>
        <dbReference type="Pfam" id="PF01425"/>
    </source>
</evidence>
<reference evidence="3 4" key="1">
    <citation type="submission" date="2024-09" db="EMBL/GenBank/DDBJ databases">
        <authorList>
            <person name="Sun Q."/>
            <person name="Mori K."/>
        </authorList>
    </citation>
    <scope>NUCLEOTIDE SEQUENCE [LARGE SCALE GENOMIC DNA]</scope>
    <source>
        <strain evidence="3 4">JCM 3143</strain>
    </source>
</reference>
<dbReference type="EMBL" id="JBHMBW010000054">
    <property type="protein sequence ID" value="MFB9629197.1"/>
    <property type="molecule type" value="Genomic_DNA"/>
</dbReference>
<protein>
    <submittedName>
        <fullName evidence="3">Amidase</fullName>
    </submittedName>
</protein>
<name>A0ABV5SBX3_9ACTN</name>
<dbReference type="InterPro" id="IPR020556">
    <property type="entry name" value="Amidase_CS"/>
</dbReference>
<keyword evidence="4" id="KW-1185">Reference proteome</keyword>
<accession>A0ABV5SBX3</accession>
<dbReference type="RefSeq" id="WP_378521018.1">
    <property type="nucleotide sequence ID" value="NZ_JBHMBW010000054.1"/>
</dbReference>
<proteinExistence type="inferred from homology"/>
<sequence length="461" mass="48299">MWKSKATELATSVRKGEYSATEVVQAHLDRIAEVNSTINAVTAVLADSAMAAAADIDRRRAAGEPLGPLAGVPFTVKENLDVEGVPTTHGVPKFRDNVAEADSPSVARLRAADAIPIGHSNMPDLTIGGYTNSQLFGETLNPWTVVRNPGGSSGGDGAAVAAGMAAIGLGNDSGGSVRVPAYCCGVTALNPSYGRFPMVHHINGSTPMLASQVFPKDGPIARSVHDLRAAFEALAGTDPRDPRAVPAPLDGPPLPGPIRVAVVADPGGFGVNPIVRAEIEQAAGILADAGYAVEEADVPRLTDGLTSYLKMITSEFGLTWPRLRTLLTEESARHMELNLKQQPPLDLADYLQLTADRHAIIRDWLLFLSDYPLVLGPVSTEPPGDPSGRELNAEENVRIAMAGRLCTVTTFVGLPAVALPTRVDNGVPLGVQIIGRPFREDLCLSAAAVIEAAAGTFTPVS</sequence>
<dbReference type="InterPro" id="IPR023631">
    <property type="entry name" value="Amidase_dom"/>
</dbReference>
<organism evidence="3 4">
    <name type="scientific">Nonomuraea helvata</name>
    <dbReference type="NCBI Taxonomy" id="37484"/>
    <lineage>
        <taxon>Bacteria</taxon>
        <taxon>Bacillati</taxon>
        <taxon>Actinomycetota</taxon>
        <taxon>Actinomycetes</taxon>
        <taxon>Streptosporangiales</taxon>
        <taxon>Streptosporangiaceae</taxon>
        <taxon>Nonomuraea</taxon>
    </lineage>
</organism>
<dbReference type="PANTHER" id="PTHR11895:SF7">
    <property type="entry name" value="GLUTAMYL-TRNA(GLN) AMIDOTRANSFERASE SUBUNIT A, MITOCHONDRIAL"/>
    <property type="match status" value="1"/>
</dbReference>
<dbReference type="InterPro" id="IPR036928">
    <property type="entry name" value="AS_sf"/>
</dbReference>
<evidence type="ECO:0000256" key="1">
    <source>
        <dbReference type="ARBA" id="ARBA00009199"/>
    </source>
</evidence>
<gene>
    <name evidence="3" type="ORF">ACFFSA_39495</name>
</gene>
<feature type="domain" description="Amidase" evidence="2">
    <location>
        <begin position="22"/>
        <end position="444"/>
    </location>
</feature>
<dbReference type="Proteomes" id="UP001589532">
    <property type="component" value="Unassembled WGS sequence"/>
</dbReference>
<dbReference type="Gene3D" id="3.90.1300.10">
    <property type="entry name" value="Amidase signature (AS) domain"/>
    <property type="match status" value="1"/>
</dbReference>
<dbReference type="PANTHER" id="PTHR11895">
    <property type="entry name" value="TRANSAMIDASE"/>
    <property type="match status" value="1"/>
</dbReference>
<dbReference type="NCBIfam" id="NF005687">
    <property type="entry name" value="PRK07487.1"/>
    <property type="match status" value="1"/>
</dbReference>
<comment type="caution">
    <text evidence="3">The sequence shown here is derived from an EMBL/GenBank/DDBJ whole genome shotgun (WGS) entry which is preliminary data.</text>
</comment>